<dbReference type="RefSeq" id="WP_087104376.1">
    <property type="nucleotide sequence ID" value="NZ_FWFG01000069.1"/>
</dbReference>
<organism evidence="1 2">
    <name type="scientific">Brachybacterium nesterenkovii</name>
    <dbReference type="NCBI Taxonomy" id="47847"/>
    <lineage>
        <taxon>Bacteria</taxon>
        <taxon>Bacillati</taxon>
        <taxon>Actinomycetota</taxon>
        <taxon>Actinomycetes</taxon>
        <taxon>Micrococcales</taxon>
        <taxon>Dermabacteraceae</taxon>
        <taxon>Brachybacterium</taxon>
    </lineage>
</organism>
<name>A0A1X6X277_9MICO</name>
<evidence type="ECO:0000313" key="1">
    <source>
        <dbReference type="EMBL" id="SLM92650.1"/>
    </source>
</evidence>
<evidence type="ECO:0000313" key="2">
    <source>
        <dbReference type="Proteomes" id="UP000195981"/>
    </source>
</evidence>
<sequence>MWLVVLAAVRARRRVTRSTLWTVALVCALSAYGDYLTGWHRWSLSYAIPIVATIYRLFRVECGCAGGAG</sequence>
<reference evidence="1 2" key="1">
    <citation type="submission" date="2017-02" db="EMBL/GenBank/DDBJ databases">
        <authorList>
            <person name="Peterson S.W."/>
        </authorList>
    </citation>
    <scope>NUCLEOTIDE SEQUENCE [LARGE SCALE GENOMIC DNA]</scope>
    <source>
        <strain evidence="1 2">CIP104813</strain>
    </source>
</reference>
<dbReference type="EMBL" id="FWFG01000069">
    <property type="protein sequence ID" value="SLM92650.1"/>
    <property type="molecule type" value="Genomic_DNA"/>
</dbReference>
<dbReference type="Proteomes" id="UP000195981">
    <property type="component" value="Unassembled WGS sequence"/>
</dbReference>
<proteinExistence type="predicted"/>
<dbReference type="Pfam" id="PF19845">
    <property type="entry name" value="DUF6320"/>
    <property type="match status" value="1"/>
</dbReference>
<dbReference type="OrthoDB" id="2164897at2"/>
<protein>
    <submittedName>
        <fullName evidence="1">Uncharacterized protein</fullName>
    </submittedName>
</protein>
<keyword evidence="2" id="KW-1185">Reference proteome</keyword>
<dbReference type="AlphaFoldDB" id="A0A1X6X277"/>
<dbReference type="InterPro" id="IPR046283">
    <property type="entry name" value="DUF6320"/>
</dbReference>
<accession>A0A1X6X277</accession>
<gene>
    <name evidence="1" type="ORF">FM110_08680</name>
</gene>